<evidence type="ECO:0000256" key="2">
    <source>
        <dbReference type="SAM" id="MobiDB-lite"/>
    </source>
</evidence>
<dbReference type="RefSeq" id="WP_191796891.1">
    <property type="nucleotide sequence ID" value="NZ_JACSQQ010000026.1"/>
</dbReference>
<dbReference type="InterPro" id="IPR010273">
    <property type="entry name" value="DUF881"/>
</dbReference>
<feature type="compositionally biased region" description="Low complexity" evidence="2">
    <location>
        <begin position="126"/>
        <end position="147"/>
    </location>
</feature>
<feature type="compositionally biased region" description="Low complexity" evidence="2">
    <location>
        <begin position="223"/>
        <end position="233"/>
    </location>
</feature>
<gene>
    <name evidence="3" type="ORF">H9652_14575</name>
</gene>
<feature type="compositionally biased region" description="Low complexity" evidence="2">
    <location>
        <begin position="172"/>
        <end position="187"/>
    </location>
</feature>
<name>A0ABR8RVI5_9CELL</name>
<comment type="similarity">
    <text evidence="1">Belongs to the UPF0749 family.</text>
</comment>
<dbReference type="Gene3D" id="3.30.70.1880">
    <property type="entry name" value="Protein of unknown function DUF881"/>
    <property type="match status" value="1"/>
</dbReference>
<reference evidence="3 4" key="1">
    <citation type="submission" date="2020-08" db="EMBL/GenBank/DDBJ databases">
        <title>A Genomic Blueprint of the Chicken Gut Microbiome.</title>
        <authorList>
            <person name="Gilroy R."/>
            <person name="Ravi A."/>
            <person name="Getino M."/>
            <person name="Pursley I."/>
            <person name="Horton D.L."/>
            <person name="Alikhan N.-F."/>
            <person name="Baker D."/>
            <person name="Gharbi K."/>
            <person name="Hall N."/>
            <person name="Watson M."/>
            <person name="Adriaenssens E.M."/>
            <person name="Foster-Nyarko E."/>
            <person name="Jarju S."/>
            <person name="Secka A."/>
            <person name="Antonio M."/>
            <person name="Oren A."/>
            <person name="Chaudhuri R."/>
            <person name="La Ragione R.M."/>
            <person name="Hildebrand F."/>
            <person name="Pallen M.J."/>
        </authorList>
    </citation>
    <scope>NUCLEOTIDE SEQUENCE [LARGE SCALE GENOMIC DNA]</scope>
    <source>
        <strain evidence="3 4">Sa4CUA1</strain>
    </source>
</reference>
<dbReference type="PANTHER" id="PTHR37313">
    <property type="entry name" value="UPF0749 PROTEIN RV1825"/>
    <property type="match status" value="1"/>
</dbReference>
<evidence type="ECO:0000313" key="4">
    <source>
        <dbReference type="Proteomes" id="UP000641803"/>
    </source>
</evidence>
<sequence length="478" mass="48825">MTTDSTPTGPVDPENPETAPPHEADVAAGETERPDEDAAVPTGPTADADETSPGDPAEPGAVDAVAEVPGAPDAARPDAPPAPVAPPVDPEAHDDTDDAAPEAGRAEGTLDGRPLTVDATVETPEAGETADTASATADSGDSRTASDVPWDVADEPGDSGEPATVTDASAAGATPTEGQPQGTPTATDVGLGAGAGTETSAPSPTATPPLPDPDRPHGRHEATGGAPAIPTGASTDSSGGWAKLGRAMRPTVTRSQLLAGLLCALLGFALAVQVSQTQEQQLSSLRQSDLVRLLDDVTQRANDLESRVQGLQDTRDELSSGSGQQRAALELAQRQSQTQGILSGRLPAEGPGITLTITETDQRIPASKLFNILEELRNAGVEVVEVNGIRLVTSSYFEETSRGMVVDGQKISSPYQWQAIGDPSTLETALEIPGGAMSSVRNEGANPKITQEDLITISSTREPEAPEFATPVPAEGGN</sequence>
<organism evidence="3 4">
    <name type="scientific">Oerskovia rustica</name>
    <dbReference type="NCBI Taxonomy" id="2762237"/>
    <lineage>
        <taxon>Bacteria</taxon>
        <taxon>Bacillati</taxon>
        <taxon>Actinomycetota</taxon>
        <taxon>Actinomycetes</taxon>
        <taxon>Micrococcales</taxon>
        <taxon>Cellulomonadaceae</taxon>
        <taxon>Oerskovia</taxon>
    </lineage>
</organism>
<keyword evidence="4" id="KW-1185">Reference proteome</keyword>
<dbReference type="PANTHER" id="PTHR37313:SF2">
    <property type="entry name" value="UPF0749 PROTEIN YLXX"/>
    <property type="match status" value="1"/>
</dbReference>
<dbReference type="Pfam" id="PF05949">
    <property type="entry name" value="DUF881"/>
    <property type="match status" value="1"/>
</dbReference>
<feature type="compositionally biased region" description="Pro residues" evidence="2">
    <location>
        <begin position="78"/>
        <end position="89"/>
    </location>
</feature>
<accession>A0ABR8RVI5</accession>
<evidence type="ECO:0000313" key="3">
    <source>
        <dbReference type="EMBL" id="MBD7951627.1"/>
    </source>
</evidence>
<proteinExistence type="inferred from homology"/>
<dbReference type="Proteomes" id="UP000641803">
    <property type="component" value="Unassembled WGS sequence"/>
</dbReference>
<protein>
    <submittedName>
        <fullName evidence="3">DUF881 domain-containing protein</fullName>
    </submittedName>
</protein>
<feature type="region of interest" description="Disordered" evidence="2">
    <location>
        <begin position="1"/>
        <end position="242"/>
    </location>
</feature>
<feature type="compositionally biased region" description="Basic and acidic residues" evidence="2">
    <location>
        <begin position="212"/>
        <end position="222"/>
    </location>
</feature>
<feature type="region of interest" description="Disordered" evidence="2">
    <location>
        <begin position="305"/>
        <end position="324"/>
    </location>
</feature>
<comment type="caution">
    <text evidence="3">The sequence shown here is derived from an EMBL/GenBank/DDBJ whole genome shotgun (WGS) entry which is preliminary data.</text>
</comment>
<dbReference type="EMBL" id="JACSQQ010000026">
    <property type="protein sequence ID" value="MBD7951627.1"/>
    <property type="molecule type" value="Genomic_DNA"/>
</dbReference>
<feature type="region of interest" description="Disordered" evidence="2">
    <location>
        <begin position="437"/>
        <end position="478"/>
    </location>
</feature>
<evidence type="ECO:0000256" key="1">
    <source>
        <dbReference type="ARBA" id="ARBA00009108"/>
    </source>
</evidence>